<name>A0A5P2CSE2_STRVZ</name>
<evidence type="ECO:0000313" key="1">
    <source>
        <dbReference type="EMBL" id="QES45210.1"/>
    </source>
</evidence>
<dbReference type="Proteomes" id="UP000324015">
    <property type="component" value="Chromosome"/>
</dbReference>
<dbReference type="AlphaFoldDB" id="A0A5P2CSE2"/>
<protein>
    <submittedName>
        <fullName evidence="1">Uncharacterized protein</fullName>
    </submittedName>
</protein>
<evidence type="ECO:0000313" key="2">
    <source>
        <dbReference type="Proteomes" id="UP000324015"/>
    </source>
</evidence>
<accession>A0A5P2CSE2</accession>
<dbReference type="EMBL" id="CP029191">
    <property type="protein sequence ID" value="QES45210.1"/>
    <property type="molecule type" value="Genomic_DNA"/>
</dbReference>
<gene>
    <name evidence="1" type="ORF">DEJ49_33260</name>
</gene>
<organism evidence="1 2">
    <name type="scientific">Streptomyces venezuelae</name>
    <dbReference type="NCBI Taxonomy" id="54571"/>
    <lineage>
        <taxon>Bacteria</taxon>
        <taxon>Bacillati</taxon>
        <taxon>Actinomycetota</taxon>
        <taxon>Actinomycetes</taxon>
        <taxon>Kitasatosporales</taxon>
        <taxon>Streptomycetaceae</taxon>
        <taxon>Streptomyces</taxon>
    </lineage>
</organism>
<dbReference type="PROSITE" id="PS51257">
    <property type="entry name" value="PROKAR_LIPOPROTEIN"/>
    <property type="match status" value="1"/>
</dbReference>
<reference evidence="1 2" key="1">
    <citation type="submission" date="2018-05" db="EMBL/GenBank/DDBJ databases">
        <title>Streptomyces venezuelae.</title>
        <authorList>
            <person name="Kim W."/>
            <person name="Lee N."/>
            <person name="Cho B.-K."/>
        </authorList>
    </citation>
    <scope>NUCLEOTIDE SEQUENCE [LARGE SCALE GENOMIC DNA]</scope>
    <source>
        <strain evidence="1 2">ATCC 14585</strain>
    </source>
</reference>
<sequence>MITYPHRIRLQRGHLVHLARSTRGGLTITQLTTACGHTYEVRGIADLRAEGTLCRGCRIAAQEGADAFPVIGSTSPARKGGAA</sequence>
<proteinExistence type="predicted"/>
<dbReference type="RefSeq" id="WP_150187522.1">
    <property type="nucleotide sequence ID" value="NZ_CP029191.1"/>
</dbReference>